<evidence type="ECO:0000256" key="1">
    <source>
        <dbReference type="SAM" id="MobiDB-lite"/>
    </source>
</evidence>
<organism evidence="2 3">
    <name type="scientific">Pleurodeles waltl</name>
    <name type="common">Iberian ribbed newt</name>
    <dbReference type="NCBI Taxonomy" id="8319"/>
    <lineage>
        <taxon>Eukaryota</taxon>
        <taxon>Metazoa</taxon>
        <taxon>Chordata</taxon>
        <taxon>Craniata</taxon>
        <taxon>Vertebrata</taxon>
        <taxon>Euteleostomi</taxon>
        <taxon>Amphibia</taxon>
        <taxon>Batrachia</taxon>
        <taxon>Caudata</taxon>
        <taxon>Salamandroidea</taxon>
        <taxon>Salamandridae</taxon>
        <taxon>Pleurodelinae</taxon>
        <taxon>Pleurodeles</taxon>
    </lineage>
</organism>
<proteinExistence type="predicted"/>
<evidence type="ECO:0000313" key="2">
    <source>
        <dbReference type="EMBL" id="KAJ1107334.1"/>
    </source>
</evidence>
<dbReference type="Proteomes" id="UP001066276">
    <property type="component" value="Chromosome 9"/>
</dbReference>
<keyword evidence="3" id="KW-1185">Reference proteome</keyword>
<name>A0AAV7MW96_PLEWA</name>
<gene>
    <name evidence="2" type="ORF">NDU88_004726</name>
</gene>
<feature type="compositionally biased region" description="Gly residues" evidence="1">
    <location>
        <begin position="11"/>
        <end position="20"/>
    </location>
</feature>
<evidence type="ECO:0000313" key="3">
    <source>
        <dbReference type="Proteomes" id="UP001066276"/>
    </source>
</evidence>
<reference evidence="2" key="1">
    <citation type="journal article" date="2022" name="bioRxiv">
        <title>Sequencing and chromosome-scale assembly of the giantPleurodeles waltlgenome.</title>
        <authorList>
            <person name="Brown T."/>
            <person name="Elewa A."/>
            <person name="Iarovenko S."/>
            <person name="Subramanian E."/>
            <person name="Araus A.J."/>
            <person name="Petzold A."/>
            <person name="Susuki M."/>
            <person name="Suzuki K.-i.T."/>
            <person name="Hayashi T."/>
            <person name="Toyoda A."/>
            <person name="Oliveira C."/>
            <person name="Osipova E."/>
            <person name="Leigh N.D."/>
            <person name="Simon A."/>
            <person name="Yun M.H."/>
        </authorList>
    </citation>
    <scope>NUCLEOTIDE SEQUENCE</scope>
    <source>
        <strain evidence="2">20211129_DDA</strain>
        <tissue evidence="2">Liver</tissue>
    </source>
</reference>
<dbReference type="EMBL" id="JANPWB010000013">
    <property type="protein sequence ID" value="KAJ1107334.1"/>
    <property type="molecule type" value="Genomic_DNA"/>
</dbReference>
<protein>
    <submittedName>
        <fullName evidence="2">Uncharacterized protein</fullName>
    </submittedName>
</protein>
<feature type="compositionally biased region" description="Polar residues" evidence="1">
    <location>
        <begin position="81"/>
        <end position="94"/>
    </location>
</feature>
<feature type="compositionally biased region" description="Polar residues" evidence="1">
    <location>
        <begin position="23"/>
        <end position="36"/>
    </location>
</feature>
<accession>A0AAV7MW96</accession>
<dbReference type="AlphaFoldDB" id="A0AAV7MW96"/>
<feature type="region of interest" description="Disordered" evidence="1">
    <location>
        <begin position="1"/>
        <end position="119"/>
    </location>
</feature>
<sequence>MARGHPPAGTAGSGAEGLGHGLSRSTPTAAPCQSLQKADRRNQDTASEGGVPLMQTLKEKPLRAGLPSRDCGKWLRRRWRGSQQQTTERCSSSREGPGRAGGMIQSSTRQGGEWGETPR</sequence>
<comment type="caution">
    <text evidence="2">The sequence shown here is derived from an EMBL/GenBank/DDBJ whole genome shotgun (WGS) entry which is preliminary data.</text>
</comment>